<comment type="caution">
    <text evidence="1">The sequence shown here is derived from an EMBL/GenBank/DDBJ whole genome shotgun (WGS) entry which is preliminary data.</text>
</comment>
<dbReference type="RefSeq" id="WP_220658720.1">
    <property type="nucleotide sequence ID" value="NZ_CBCSFC010000016.1"/>
</dbReference>
<reference evidence="1" key="1">
    <citation type="submission" date="2023-08" db="EMBL/GenBank/DDBJ databases">
        <title>The draft genome of Tsukamurella strandjordii strain 050030.</title>
        <authorList>
            <person name="Zhao F."/>
            <person name="Feng Y."/>
            <person name="Zong Z."/>
        </authorList>
    </citation>
    <scope>NUCLEOTIDE SEQUENCE</scope>
    <source>
        <strain evidence="1">050030</strain>
    </source>
</reference>
<proteinExistence type="predicted"/>
<name>A0AA90S7G9_9ACTN</name>
<keyword evidence="2" id="KW-1185">Reference proteome</keyword>
<protein>
    <submittedName>
        <fullName evidence="1">Uncharacterized protein</fullName>
    </submittedName>
</protein>
<accession>A0AA90S7G9</accession>
<dbReference type="EMBL" id="JAUTIX010000002">
    <property type="protein sequence ID" value="MDP0397250.1"/>
    <property type="molecule type" value="Genomic_DNA"/>
</dbReference>
<evidence type="ECO:0000313" key="1">
    <source>
        <dbReference type="EMBL" id="MDP0397250.1"/>
    </source>
</evidence>
<sequence length="89" mass="9475">MSLFAGLLTQLTSALRGAESASENLAHVFGGSATAARLRGYEWAVLTLRDAEVSASETPVRAIRELRRHNRALSLLGAKALVDEVVARG</sequence>
<evidence type="ECO:0000313" key="2">
    <source>
        <dbReference type="Proteomes" id="UP001178281"/>
    </source>
</evidence>
<gene>
    <name evidence="1" type="ORF">Q7X28_04860</name>
</gene>
<organism evidence="1 2">
    <name type="scientific">Tsukamurella strandjordii</name>
    <dbReference type="NCBI Taxonomy" id="147577"/>
    <lineage>
        <taxon>Bacteria</taxon>
        <taxon>Bacillati</taxon>
        <taxon>Actinomycetota</taxon>
        <taxon>Actinomycetes</taxon>
        <taxon>Mycobacteriales</taxon>
        <taxon>Tsukamurellaceae</taxon>
        <taxon>Tsukamurella</taxon>
    </lineage>
</organism>
<dbReference type="AlphaFoldDB" id="A0AA90S7G9"/>
<dbReference type="Proteomes" id="UP001178281">
    <property type="component" value="Unassembled WGS sequence"/>
</dbReference>